<reference evidence="1 2" key="1">
    <citation type="journal article" date="2022" name="bioRxiv">
        <title>The genome of the oomycete Peronosclerospora sorghi, a cosmopolitan pathogen of maize and sorghum, is inflated with dispersed pseudogenes.</title>
        <authorList>
            <person name="Fletcher K."/>
            <person name="Martin F."/>
            <person name="Isakeit T."/>
            <person name="Cavanaugh K."/>
            <person name="Magill C."/>
            <person name="Michelmore R."/>
        </authorList>
    </citation>
    <scope>NUCLEOTIDE SEQUENCE [LARGE SCALE GENOMIC DNA]</scope>
    <source>
        <strain evidence="1">P6</strain>
    </source>
</reference>
<dbReference type="EMBL" id="CM047589">
    <property type="protein sequence ID" value="KAI9920379.1"/>
    <property type="molecule type" value="Genomic_DNA"/>
</dbReference>
<dbReference type="Proteomes" id="UP001163321">
    <property type="component" value="Chromosome 10"/>
</dbReference>
<gene>
    <name evidence="1" type="ORF">PsorP6_015761</name>
</gene>
<comment type="caution">
    <text evidence="1">The sequence shown here is derived from an EMBL/GenBank/DDBJ whole genome shotgun (WGS) entry which is preliminary data.</text>
</comment>
<organism evidence="1 2">
    <name type="scientific">Peronosclerospora sorghi</name>
    <dbReference type="NCBI Taxonomy" id="230839"/>
    <lineage>
        <taxon>Eukaryota</taxon>
        <taxon>Sar</taxon>
        <taxon>Stramenopiles</taxon>
        <taxon>Oomycota</taxon>
        <taxon>Peronosporomycetes</taxon>
        <taxon>Peronosporales</taxon>
        <taxon>Peronosporaceae</taxon>
        <taxon>Peronosclerospora</taxon>
    </lineage>
</organism>
<evidence type="ECO:0000313" key="1">
    <source>
        <dbReference type="EMBL" id="KAI9920379.1"/>
    </source>
</evidence>
<sequence length="95" mass="11320">MIAPVVHVPVRNMQFIIFTSTTCITLIIYHRNTGEDILEEQMDDGKLGQYSYSFEDRRRGFKMMRYLPNKKHLNTVEKKPALWWKSELAFFCDVM</sequence>
<protein>
    <submittedName>
        <fullName evidence="1">Uncharacterized protein</fullName>
    </submittedName>
</protein>
<name>A0ACC0WNE1_9STRA</name>
<accession>A0ACC0WNE1</accession>
<proteinExistence type="predicted"/>
<keyword evidence="2" id="KW-1185">Reference proteome</keyword>
<evidence type="ECO:0000313" key="2">
    <source>
        <dbReference type="Proteomes" id="UP001163321"/>
    </source>
</evidence>